<reference evidence="3 4" key="1">
    <citation type="submission" date="2019-10" db="EMBL/GenBank/DDBJ databases">
        <authorList>
            <person name="Wolf R A."/>
        </authorList>
    </citation>
    <scope>NUCLEOTIDE SEQUENCE [LARGE SCALE GENOMIC DNA]</scope>
    <source>
        <strain evidence="3">Collinsella_intestinalis_DSM_13632</strain>
    </source>
</reference>
<proteinExistence type="predicted"/>
<evidence type="ECO:0000256" key="1">
    <source>
        <dbReference type="ARBA" id="ARBA00023002"/>
    </source>
</evidence>
<dbReference type="GO" id="GO:0042602">
    <property type="term" value="F:riboflavin reductase (NADPH) activity"/>
    <property type="evidence" value="ECO:0007669"/>
    <property type="project" value="TreeGrafter"/>
</dbReference>
<dbReference type="Proteomes" id="UP000405524">
    <property type="component" value="Unassembled WGS sequence"/>
</dbReference>
<dbReference type="Gene3D" id="2.30.110.10">
    <property type="entry name" value="Electron Transport, Fmn-binding Protein, Chain A"/>
    <property type="match status" value="1"/>
</dbReference>
<dbReference type="PANTHER" id="PTHR30466:SF1">
    <property type="entry name" value="FMN REDUCTASE (NADH) RUTF"/>
    <property type="match status" value="1"/>
</dbReference>
<organism evidence="3 4">
    <name type="scientific">Collinsella intestinalis</name>
    <dbReference type="NCBI Taxonomy" id="147207"/>
    <lineage>
        <taxon>Bacteria</taxon>
        <taxon>Bacillati</taxon>
        <taxon>Actinomycetota</taxon>
        <taxon>Coriobacteriia</taxon>
        <taxon>Coriobacteriales</taxon>
        <taxon>Coriobacteriaceae</taxon>
        <taxon>Collinsella</taxon>
    </lineage>
</organism>
<dbReference type="InterPro" id="IPR050268">
    <property type="entry name" value="NADH-dep_flavin_reductase"/>
</dbReference>
<dbReference type="GeneID" id="77465082"/>
<dbReference type="SMART" id="SM00903">
    <property type="entry name" value="Flavin_Reduct"/>
    <property type="match status" value="1"/>
</dbReference>
<evidence type="ECO:0000259" key="2">
    <source>
        <dbReference type="SMART" id="SM00903"/>
    </source>
</evidence>
<gene>
    <name evidence="3" type="primary">hrb</name>
    <name evidence="3" type="ORF">JKKLCJKK_00089</name>
</gene>
<evidence type="ECO:0000313" key="4">
    <source>
        <dbReference type="Proteomes" id="UP000405524"/>
    </source>
</evidence>
<dbReference type="InterPro" id="IPR002563">
    <property type="entry name" value="Flavin_Rdtase-like_dom"/>
</dbReference>
<protein>
    <submittedName>
        <fullName evidence="3">High molecular weight rubredoxin</fullName>
    </submittedName>
</protein>
<sequence>MAIDSTAMFAMSYGLYVVSAEADGLKAGCVVNTAVQVTAEPIRMSVAVHKDNVTARVIAQAGAFTVTAIDQTADMPYIGNFGFRTSDTYDKFAKYETAVSEVGSPYCPEHACAVYGCRLIDTVDVGTHYLFVGEVEQAERLSDEPPLTYAYYHSTLKGKTPPKASSYQAE</sequence>
<dbReference type="RefSeq" id="WP_193221137.1">
    <property type="nucleotide sequence ID" value="NZ_CABWIC010000007.1"/>
</dbReference>
<name>A0A5K1IQS0_9ACTN</name>
<accession>A0A5K1IQS0</accession>
<dbReference type="AlphaFoldDB" id="A0A5K1IQS0"/>
<dbReference type="SUPFAM" id="SSF50475">
    <property type="entry name" value="FMN-binding split barrel"/>
    <property type="match status" value="1"/>
</dbReference>
<evidence type="ECO:0000313" key="3">
    <source>
        <dbReference type="EMBL" id="VWL90663.1"/>
    </source>
</evidence>
<dbReference type="EMBL" id="CABWIC010000007">
    <property type="protein sequence ID" value="VWL90663.1"/>
    <property type="molecule type" value="Genomic_DNA"/>
</dbReference>
<dbReference type="InterPro" id="IPR012349">
    <property type="entry name" value="Split_barrel_FMN-bd"/>
</dbReference>
<dbReference type="Pfam" id="PF01613">
    <property type="entry name" value="Flavin_Reduct"/>
    <property type="match status" value="1"/>
</dbReference>
<keyword evidence="1" id="KW-0560">Oxidoreductase</keyword>
<feature type="domain" description="Flavin reductase like" evidence="2">
    <location>
        <begin position="8"/>
        <end position="154"/>
    </location>
</feature>
<dbReference type="PANTHER" id="PTHR30466">
    <property type="entry name" value="FLAVIN REDUCTASE"/>
    <property type="match status" value="1"/>
</dbReference>
<dbReference type="GO" id="GO:0010181">
    <property type="term" value="F:FMN binding"/>
    <property type="evidence" value="ECO:0007669"/>
    <property type="project" value="InterPro"/>
</dbReference>